<keyword evidence="2" id="KW-1185">Reference proteome</keyword>
<accession>A0A822Z6H3</accession>
<sequence length="67" mass="7830">MFLHTIGHNVRNSTFHVRFGRSQEAGLRSYPMLVVQPIGEHIPQKSEMTLNSCHTLRYVQRMYIDIS</sequence>
<evidence type="ECO:0000313" key="1">
    <source>
        <dbReference type="EMBL" id="DAD37128.1"/>
    </source>
</evidence>
<proteinExistence type="predicted"/>
<protein>
    <submittedName>
        <fullName evidence="1">Uncharacterized protein</fullName>
    </submittedName>
</protein>
<reference evidence="1 2" key="1">
    <citation type="journal article" date="2020" name="Mol. Biol. Evol.">
        <title>Distinct Expression and Methylation Patterns for Genes with Different Fates following a Single Whole-Genome Duplication in Flowering Plants.</title>
        <authorList>
            <person name="Shi T."/>
            <person name="Rahmani R.S."/>
            <person name="Gugger P.F."/>
            <person name="Wang M."/>
            <person name="Li H."/>
            <person name="Zhang Y."/>
            <person name="Li Z."/>
            <person name="Wang Q."/>
            <person name="Van de Peer Y."/>
            <person name="Marchal K."/>
            <person name="Chen J."/>
        </authorList>
    </citation>
    <scope>NUCLEOTIDE SEQUENCE [LARGE SCALE GENOMIC DNA]</scope>
    <source>
        <tissue evidence="1">Leaf</tissue>
    </source>
</reference>
<dbReference type="AlphaFoldDB" id="A0A822Z6H3"/>
<dbReference type="Proteomes" id="UP000607653">
    <property type="component" value="Unassembled WGS sequence"/>
</dbReference>
<gene>
    <name evidence="1" type="ORF">HUJ06_007769</name>
</gene>
<dbReference type="EMBL" id="DUZY01000004">
    <property type="protein sequence ID" value="DAD37128.1"/>
    <property type="molecule type" value="Genomic_DNA"/>
</dbReference>
<organism evidence="1 2">
    <name type="scientific">Nelumbo nucifera</name>
    <name type="common">Sacred lotus</name>
    <dbReference type="NCBI Taxonomy" id="4432"/>
    <lineage>
        <taxon>Eukaryota</taxon>
        <taxon>Viridiplantae</taxon>
        <taxon>Streptophyta</taxon>
        <taxon>Embryophyta</taxon>
        <taxon>Tracheophyta</taxon>
        <taxon>Spermatophyta</taxon>
        <taxon>Magnoliopsida</taxon>
        <taxon>Proteales</taxon>
        <taxon>Nelumbonaceae</taxon>
        <taxon>Nelumbo</taxon>
    </lineage>
</organism>
<evidence type="ECO:0000313" key="2">
    <source>
        <dbReference type="Proteomes" id="UP000607653"/>
    </source>
</evidence>
<name>A0A822Z6H3_NELNU</name>
<comment type="caution">
    <text evidence="1">The sequence shown here is derived from an EMBL/GenBank/DDBJ whole genome shotgun (WGS) entry which is preliminary data.</text>
</comment>